<dbReference type="GO" id="GO:0003714">
    <property type="term" value="F:transcription corepressor activity"/>
    <property type="evidence" value="ECO:0007669"/>
    <property type="project" value="TreeGrafter"/>
</dbReference>
<dbReference type="PANTHER" id="PTHR12855">
    <property type="entry name" value="DNA METHYLTRANSFERASE 1-ASSOCIATED PROTEIN 1 FAMILY MEMBER"/>
    <property type="match status" value="1"/>
</dbReference>
<dbReference type="InterPro" id="IPR032563">
    <property type="entry name" value="DAMP1_SANT-like"/>
</dbReference>
<name>A0AAW1RRT1_9CHLO</name>
<keyword evidence="5" id="KW-0539">Nucleus</keyword>
<organism evidence="8 9">
    <name type="scientific">Elliptochloris bilobata</name>
    <dbReference type="NCBI Taxonomy" id="381761"/>
    <lineage>
        <taxon>Eukaryota</taxon>
        <taxon>Viridiplantae</taxon>
        <taxon>Chlorophyta</taxon>
        <taxon>core chlorophytes</taxon>
        <taxon>Trebouxiophyceae</taxon>
        <taxon>Trebouxiophyceae incertae sedis</taxon>
        <taxon>Elliptochloris clade</taxon>
        <taxon>Elliptochloris</taxon>
    </lineage>
</organism>
<dbReference type="GO" id="GO:0035267">
    <property type="term" value="C:NuA4 histone acetyltransferase complex"/>
    <property type="evidence" value="ECO:0007669"/>
    <property type="project" value="InterPro"/>
</dbReference>
<comment type="caution">
    <text evidence="8">The sequence shown here is derived from an EMBL/GenBank/DDBJ whole genome shotgun (WGS) entry which is preliminary data.</text>
</comment>
<keyword evidence="9" id="KW-1185">Reference proteome</keyword>
<dbReference type="GO" id="GO:0000122">
    <property type="term" value="P:negative regulation of transcription by RNA polymerase II"/>
    <property type="evidence" value="ECO:0007669"/>
    <property type="project" value="TreeGrafter"/>
</dbReference>
<protein>
    <recommendedName>
        <fullName evidence="7">dAMP1 SANT/Myb-like domain-containing protein</fullName>
    </recommendedName>
</protein>
<dbReference type="Pfam" id="PF16282">
    <property type="entry name" value="SANT_DAMP1_like"/>
    <property type="match status" value="1"/>
</dbReference>
<comment type="subcellular location">
    <subcellularLocation>
        <location evidence="1">Nucleus</location>
    </subcellularLocation>
</comment>
<dbReference type="FunFam" id="1.10.10.60:FF:000087">
    <property type="entry name" value="DNA methyltransferase 1-associated protein 1"/>
    <property type="match status" value="1"/>
</dbReference>
<dbReference type="GO" id="GO:0006338">
    <property type="term" value="P:chromatin remodeling"/>
    <property type="evidence" value="ECO:0007669"/>
    <property type="project" value="InterPro"/>
</dbReference>
<dbReference type="AlphaFoldDB" id="A0AAW1RRT1"/>
<dbReference type="EMBL" id="JALJOU010000026">
    <property type="protein sequence ID" value="KAK9836121.1"/>
    <property type="molecule type" value="Genomic_DNA"/>
</dbReference>
<proteinExistence type="predicted"/>
<evidence type="ECO:0000259" key="7">
    <source>
        <dbReference type="Pfam" id="PF16282"/>
    </source>
</evidence>
<feature type="domain" description="DAMP1 SANT/Myb-like" evidence="7">
    <location>
        <begin position="119"/>
        <end position="198"/>
    </location>
</feature>
<evidence type="ECO:0000256" key="4">
    <source>
        <dbReference type="ARBA" id="ARBA00023163"/>
    </source>
</evidence>
<evidence type="ECO:0000256" key="1">
    <source>
        <dbReference type="ARBA" id="ARBA00004123"/>
    </source>
</evidence>
<keyword evidence="3" id="KW-0805">Transcription regulation</keyword>
<feature type="region of interest" description="Disordered" evidence="6">
    <location>
        <begin position="388"/>
        <end position="414"/>
    </location>
</feature>
<reference evidence="8 9" key="1">
    <citation type="journal article" date="2024" name="Nat. Commun.">
        <title>Phylogenomics reveals the evolutionary origins of lichenization in chlorophyte algae.</title>
        <authorList>
            <person name="Puginier C."/>
            <person name="Libourel C."/>
            <person name="Otte J."/>
            <person name="Skaloud P."/>
            <person name="Haon M."/>
            <person name="Grisel S."/>
            <person name="Petersen M."/>
            <person name="Berrin J.G."/>
            <person name="Delaux P.M."/>
            <person name="Dal Grande F."/>
            <person name="Keller J."/>
        </authorList>
    </citation>
    <scope>NUCLEOTIDE SEQUENCE [LARGE SCALE GENOMIC DNA]</scope>
    <source>
        <strain evidence="8 9">SAG 245.80</strain>
    </source>
</reference>
<evidence type="ECO:0000256" key="3">
    <source>
        <dbReference type="ARBA" id="ARBA00023015"/>
    </source>
</evidence>
<evidence type="ECO:0000256" key="6">
    <source>
        <dbReference type="SAM" id="MobiDB-lite"/>
    </source>
</evidence>
<dbReference type="Proteomes" id="UP001445335">
    <property type="component" value="Unassembled WGS sequence"/>
</dbReference>
<evidence type="ECO:0000256" key="2">
    <source>
        <dbReference type="ARBA" id="ARBA00022853"/>
    </source>
</evidence>
<dbReference type="Gene3D" id="1.10.10.60">
    <property type="entry name" value="Homeodomain-like"/>
    <property type="match status" value="1"/>
</dbReference>
<keyword evidence="4" id="KW-0804">Transcription</keyword>
<keyword evidence="2" id="KW-0156">Chromatin regulator</keyword>
<gene>
    <name evidence="8" type="ORF">WJX81_002789</name>
</gene>
<dbReference type="GO" id="GO:0006281">
    <property type="term" value="P:DNA repair"/>
    <property type="evidence" value="ECO:0007669"/>
    <property type="project" value="InterPro"/>
</dbReference>
<evidence type="ECO:0000313" key="8">
    <source>
        <dbReference type="EMBL" id="KAK9836121.1"/>
    </source>
</evidence>
<feature type="region of interest" description="Disordered" evidence="6">
    <location>
        <begin position="1"/>
        <end position="30"/>
    </location>
</feature>
<evidence type="ECO:0000256" key="5">
    <source>
        <dbReference type="ARBA" id="ARBA00023242"/>
    </source>
</evidence>
<evidence type="ECO:0000313" key="9">
    <source>
        <dbReference type="Proteomes" id="UP001445335"/>
    </source>
</evidence>
<sequence>MADIKDILGVPRTGGGPVEAPKPKEKVQRPAGMSREAFALLDGAHPVVPAALAADLQAKGGLAGLKDKRKTGTPKGQVTWQSRKFTNPARADGLELQHWVKCHKELATGMVKPVDGGEYQFAKYNKKLMVYNYNDEEWNHVVPRDPDWQRGETDYLMDLCQRLDLRFLVIADRYDFPGGKPRSCEDLKTRYYSIARALHIAREGTEATIANATLVKHPFNAQHERNRKAAIALLLERTPEQDRAELEVLEAARGVEAQRRAEAAARRAAQPPEPPPEAPSAAAVPAEFAEETEAGEPSLFDADVRPLRPRPGVYARGAHAREMAAQQAARLTGTARGQKSLDALMADLGVSANGPEVPTRATCGAWLALRMEAIAALELKKRLQARLAGDTPGSAGPEGRGKRAHKGKARYDEG</sequence>
<dbReference type="InterPro" id="IPR027109">
    <property type="entry name" value="Swc4/Dmap1"/>
</dbReference>
<feature type="region of interest" description="Disordered" evidence="6">
    <location>
        <begin position="260"/>
        <end position="305"/>
    </location>
</feature>
<dbReference type="PANTHER" id="PTHR12855:SF10">
    <property type="entry name" value="DNA METHYLTRANSFERASE 1-ASSOCIATED PROTEIN 1"/>
    <property type="match status" value="1"/>
</dbReference>
<dbReference type="GO" id="GO:0000812">
    <property type="term" value="C:Swr1 complex"/>
    <property type="evidence" value="ECO:0007669"/>
    <property type="project" value="TreeGrafter"/>
</dbReference>
<accession>A0AAW1RRT1</accession>